<feature type="domain" description="HTH asnC-type" evidence="5">
    <location>
        <begin position="183"/>
        <end position="221"/>
    </location>
</feature>
<sequence>MADRPDSAAQLPDELDLAIVNALQIHPRAPWSLVGEVLQVDPATASRRWRRMRSGSQAWVTGFLTNGFTQECGAILEINCHPGRVVEVAETLAADPQAYGIKLMSGRRDLVALVVARNLEDLSHYLLERPGRLPGVARMGSYLMVGDARASSRWRLRNLEPAAAARLSEAARPRPAPPLALREVDHALAGALARDGRLGLAELAAEIGTSLATARRRMNALLGSGQLTLRCDMARTLSGWPVTACFWARVPMDSLAETNKELAAIPEVRVAFLTAGPQNLYLEAWLRTTSDVVRFEERLTARLPRMAVDDRAITLRVIKHSGRILDAAGRCVNTVPPFSAMPQHR</sequence>
<evidence type="ECO:0000313" key="6">
    <source>
        <dbReference type="EMBL" id="MFD1538886.1"/>
    </source>
</evidence>
<dbReference type="InterPro" id="IPR019888">
    <property type="entry name" value="Tscrpt_reg_AsnC-like"/>
</dbReference>
<keyword evidence="3" id="KW-0804">Transcription</keyword>
<protein>
    <submittedName>
        <fullName evidence="6">Lrp/AsnC family transcriptional regulator</fullName>
    </submittedName>
</protein>
<dbReference type="InterPro" id="IPR019887">
    <property type="entry name" value="Tscrpt_reg_AsnC/Lrp_C"/>
</dbReference>
<name>A0ABW4G9Y7_9ACTN</name>
<dbReference type="InterPro" id="IPR000485">
    <property type="entry name" value="AsnC-type_HTH_dom"/>
</dbReference>
<reference evidence="7" key="1">
    <citation type="journal article" date="2019" name="Int. J. Syst. Evol. Microbiol.">
        <title>The Global Catalogue of Microorganisms (GCM) 10K type strain sequencing project: providing services to taxonomists for standard genome sequencing and annotation.</title>
        <authorList>
            <consortium name="The Broad Institute Genomics Platform"/>
            <consortium name="The Broad Institute Genome Sequencing Center for Infectious Disease"/>
            <person name="Wu L."/>
            <person name="Ma J."/>
        </authorList>
    </citation>
    <scope>NUCLEOTIDE SEQUENCE [LARGE SCALE GENOMIC DNA]</scope>
    <source>
        <strain evidence="7">CGMCC 1.15399</strain>
    </source>
</reference>
<evidence type="ECO:0000313" key="7">
    <source>
        <dbReference type="Proteomes" id="UP001597097"/>
    </source>
</evidence>
<evidence type="ECO:0000259" key="5">
    <source>
        <dbReference type="Pfam" id="PF13404"/>
    </source>
</evidence>
<organism evidence="6 7">
    <name type="scientific">Nonomuraea guangzhouensis</name>
    <dbReference type="NCBI Taxonomy" id="1291555"/>
    <lineage>
        <taxon>Bacteria</taxon>
        <taxon>Bacillati</taxon>
        <taxon>Actinomycetota</taxon>
        <taxon>Actinomycetes</taxon>
        <taxon>Streptosporangiales</taxon>
        <taxon>Streptosporangiaceae</taxon>
        <taxon>Nonomuraea</taxon>
    </lineage>
</organism>
<evidence type="ECO:0000256" key="2">
    <source>
        <dbReference type="ARBA" id="ARBA00023125"/>
    </source>
</evidence>
<comment type="caution">
    <text evidence="6">The sequence shown here is derived from an EMBL/GenBank/DDBJ whole genome shotgun (WGS) entry which is preliminary data.</text>
</comment>
<dbReference type="PANTHER" id="PTHR30154">
    <property type="entry name" value="LEUCINE-RESPONSIVE REGULATORY PROTEIN"/>
    <property type="match status" value="1"/>
</dbReference>
<feature type="domain" description="Transcription regulator AsnC/Lrp ligand binding" evidence="4">
    <location>
        <begin position="77"/>
        <end position="142"/>
    </location>
</feature>
<dbReference type="Pfam" id="PF13404">
    <property type="entry name" value="HTH_AsnC-type"/>
    <property type="match status" value="2"/>
</dbReference>
<keyword evidence="1" id="KW-0805">Transcription regulation</keyword>
<keyword evidence="7" id="KW-1185">Reference proteome</keyword>
<evidence type="ECO:0000259" key="4">
    <source>
        <dbReference type="Pfam" id="PF01037"/>
    </source>
</evidence>
<feature type="domain" description="HTH asnC-type" evidence="5">
    <location>
        <begin position="13"/>
        <end position="53"/>
    </location>
</feature>
<dbReference type="PANTHER" id="PTHR30154:SF34">
    <property type="entry name" value="TRANSCRIPTIONAL REGULATOR AZLB"/>
    <property type="match status" value="1"/>
</dbReference>
<gene>
    <name evidence="6" type="ORF">ACFSJ0_17655</name>
</gene>
<evidence type="ECO:0000256" key="1">
    <source>
        <dbReference type="ARBA" id="ARBA00023015"/>
    </source>
</evidence>
<accession>A0ABW4G9Y7</accession>
<dbReference type="SMART" id="SM00344">
    <property type="entry name" value="HTH_ASNC"/>
    <property type="match status" value="2"/>
</dbReference>
<dbReference type="Proteomes" id="UP001597097">
    <property type="component" value="Unassembled WGS sequence"/>
</dbReference>
<dbReference type="RefSeq" id="WP_219530761.1">
    <property type="nucleotide sequence ID" value="NZ_JAHKRM010000009.1"/>
</dbReference>
<dbReference type="Pfam" id="PF01037">
    <property type="entry name" value="AsnC_trans_reg"/>
    <property type="match status" value="1"/>
</dbReference>
<dbReference type="EMBL" id="JBHUCM010000014">
    <property type="protein sequence ID" value="MFD1538886.1"/>
    <property type="molecule type" value="Genomic_DNA"/>
</dbReference>
<proteinExistence type="predicted"/>
<keyword evidence="2" id="KW-0238">DNA-binding</keyword>
<evidence type="ECO:0000256" key="3">
    <source>
        <dbReference type="ARBA" id="ARBA00023163"/>
    </source>
</evidence>